<keyword evidence="4" id="KW-1185">Reference proteome</keyword>
<sequence length="90" mass="9360">MLWTLAAVLGAAPSPSPSPGFDADAVTPGPWGFAVMAAIGVVVILLILDMVRRLRRVNYRAQIRERLEAEEAAKASGTTGDAAGGDDPRG</sequence>
<proteinExistence type="predicted"/>
<dbReference type="RefSeq" id="WP_284254851.1">
    <property type="nucleotide sequence ID" value="NZ_BAAAQO010000004.1"/>
</dbReference>
<feature type="region of interest" description="Disordered" evidence="1">
    <location>
        <begin position="70"/>
        <end position="90"/>
    </location>
</feature>
<dbReference type="Proteomes" id="UP001157034">
    <property type="component" value="Unassembled WGS sequence"/>
</dbReference>
<comment type="caution">
    <text evidence="3">The sequence shown here is derived from an EMBL/GenBank/DDBJ whole genome shotgun (WGS) entry which is preliminary data.</text>
</comment>
<evidence type="ECO:0000313" key="4">
    <source>
        <dbReference type="Proteomes" id="UP001157034"/>
    </source>
</evidence>
<reference evidence="4" key="1">
    <citation type="journal article" date="2019" name="Int. J. Syst. Evol. Microbiol.">
        <title>The Global Catalogue of Microorganisms (GCM) 10K type strain sequencing project: providing services to taxonomists for standard genome sequencing and annotation.</title>
        <authorList>
            <consortium name="The Broad Institute Genomics Platform"/>
            <consortium name="The Broad Institute Genome Sequencing Center for Infectious Disease"/>
            <person name="Wu L."/>
            <person name="Ma J."/>
        </authorList>
    </citation>
    <scope>NUCLEOTIDE SEQUENCE [LARGE SCALE GENOMIC DNA]</scope>
    <source>
        <strain evidence="4">NBRC 108894</strain>
    </source>
</reference>
<gene>
    <name evidence="3" type="ORF">GCM10025881_30530</name>
</gene>
<organism evidence="3 4">
    <name type="scientific">Pseudolysinimonas kribbensis</name>
    <dbReference type="NCBI Taxonomy" id="433641"/>
    <lineage>
        <taxon>Bacteria</taxon>
        <taxon>Bacillati</taxon>
        <taxon>Actinomycetota</taxon>
        <taxon>Actinomycetes</taxon>
        <taxon>Micrococcales</taxon>
        <taxon>Microbacteriaceae</taxon>
        <taxon>Pseudolysinimonas</taxon>
    </lineage>
</organism>
<dbReference type="EMBL" id="BSVB01000001">
    <property type="protein sequence ID" value="GMA96229.1"/>
    <property type="molecule type" value="Genomic_DNA"/>
</dbReference>
<evidence type="ECO:0000256" key="2">
    <source>
        <dbReference type="SAM" id="Phobius"/>
    </source>
</evidence>
<evidence type="ECO:0000313" key="3">
    <source>
        <dbReference type="EMBL" id="GMA96229.1"/>
    </source>
</evidence>
<keyword evidence="2" id="KW-0472">Membrane</keyword>
<feature type="transmembrane region" description="Helical" evidence="2">
    <location>
        <begin position="30"/>
        <end position="51"/>
    </location>
</feature>
<accession>A0ABQ6KBD7</accession>
<keyword evidence="2" id="KW-1133">Transmembrane helix</keyword>
<protein>
    <submittedName>
        <fullName evidence="3">Uncharacterized protein</fullName>
    </submittedName>
</protein>
<name>A0ABQ6KBD7_9MICO</name>
<evidence type="ECO:0000256" key="1">
    <source>
        <dbReference type="SAM" id="MobiDB-lite"/>
    </source>
</evidence>
<keyword evidence="2" id="KW-0812">Transmembrane</keyword>